<accession>A0A5D4TUX4</accession>
<dbReference type="Pfam" id="PF14305">
    <property type="entry name" value="ATPgrasp_TupA"/>
    <property type="match status" value="1"/>
</dbReference>
<evidence type="ECO:0000313" key="2">
    <source>
        <dbReference type="Proteomes" id="UP000325054"/>
    </source>
</evidence>
<evidence type="ECO:0000313" key="1">
    <source>
        <dbReference type="EMBL" id="TYS78558.1"/>
    </source>
</evidence>
<dbReference type="InterPro" id="IPR029465">
    <property type="entry name" value="ATPgrasp_TupA"/>
</dbReference>
<name>A0A5D4TUX4_9BACI</name>
<dbReference type="AlphaFoldDB" id="A0A5D4TUX4"/>
<dbReference type="GO" id="GO:0016740">
    <property type="term" value="F:transferase activity"/>
    <property type="evidence" value="ECO:0007669"/>
    <property type="project" value="UniProtKB-KW"/>
</dbReference>
<dbReference type="RefSeq" id="WP_148991995.1">
    <property type="nucleotide sequence ID" value="NZ_VTEW01000008.1"/>
</dbReference>
<proteinExistence type="predicted"/>
<protein>
    <submittedName>
        <fullName evidence="1">Glycosyl transferase</fullName>
    </submittedName>
</protein>
<gene>
    <name evidence="1" type="ORF">FZC80_12510</name>
</gene>
<comment type="caution">
    <text evidence="1">The sequence shown here is derived from an EMBL/GenBank/DDBJ whole genome shotgun (WGS) entry which is preliminary data.</text>
</comment>
<dbReference type="Proteomes" id="UP000325054">
    <property type="component" value="Unassembled WGS sequence"/>
</dbReference>
<organism evidence="1 2">
    <name type="scientific">Rossellomorea aquimaris</name>
    <dbReference type="NCBI Taxonomy" id="189382"/>
    <lineage>
        <taxon>Bacteria</taxon>
        <taxon>Bacillati</taxon>
        <taxon>Bacillota</taxon>
        <taxon>Bacilli</taxon>
        <taxon>Bacillales</taxon>
        <taxon>Bacillaceae</taxon>
        <taxon>Rossellomorea</taxon>
    </lineage>
</organism>
<dbReference type="OrthoDB" id="9791827at2"/>
<keyword evidence="1" id="KW-0808">Transferase</keyword>
<dbReference type="EMBL" id="VTEW01000008">
    <property type="protein sequence ID" value="TYS78558.1"/>
    <property type="molecule type" value="Genomic_DNA"/>
</dbReference>
<reference evidence="1 2" key="1">
    <citation type="submission" date="2019-08" db="EMBL/GenBank/DDBJ databases">
        <title>Bacillus genomes from the desert of Cuatro Cienegas, Coahuila.</title>
        <authorList>
            <person name="Olmedo-Alvarez G."/>
        </authorList>
    </citation>
    <scope>NUCLEOTIDE SEQUENCE [LARGE SCALE GENOMIC DNA]</scope>
    <source>
        <strain evidence="1 2">CH451a_14T</strain>
    </source>
</reference>
<dbReference type="SUPFAM" id="SSF56059">
    <property type="entry name" value="Glutathione synthetase ATP-binding domain-like"/>
    <property type="match status" value="1"/>
</dbReference>
<sequence>MSIKTTLKRNSVFSAVHGNFRVIFRSMLLNLSPTIATKYYYKKSLGKNLNLTNPTEFNEKIQWLKLNWQHPLVSKCGDKYAMREYVESCDSGEILNTLYGVYEDPSQIEWNKLPQKFALKATHGCGFNIICDDKNKLDKEAVLQQLNKWMKVDYSNKNAELHYKKMTPRIICEEYIETDSGFFPDDYKIYCFNGKPQIVLVCTDRKMGYRRSLLNVDWEKIDITKEGYNFDPPNKPKCFDEMLKYAEVLSKPFPFVRVDFYDYNGKPSLGEMTFTPAAGVANYYTDKGSKLLGGMLKLPKPYKQN</sequence>